<reference evidence="3" key="1">
    <citation type="submission" date="2015-09" db="EMBL/GenBank/DDBJ databases">
        <title>Complete sequence of Algoriphagus sp. M8-2.</title>
        <authorList>
            <person name="Shintani M."/>
        </authorList>
    </citation>
    <scope>NUCLEOTIDE SEQUENCE [LARGE SCALE GENOMIC DNA]</scope>
    <source>
        <strain evidence="3">M8-2</strain>
    </source>
</reference>
<evidence type="ECO:0000313" key="2">
    <source>
        <dbReference type="EMBL" id="AMQ57231.1"/>
    </source>
</evidence>
<dbReference type="SMART" id="SM00450">
    <property type="entry name" value="RHOD"/>
    <property type="match status" value="1"/>
</dbReference>
<dbReference type="RefSeq" id="WP_067548083.1">
    <property type="nucleotide sequence ID" value="NZ_CP012836.1"/>
</dbReference>
<dbReference type="Pfam" id="PF00581">
    <property type="entry name" value="Rhodanese"/>
    <property type="match status" value="1"/>
</dbReference>
<dbReference type="SUPFAM" id="SSF52821">
    <property type="entry name" value="Rhodanese/Cell cycle control phosphatase"/>
    <property type="match status" value="1"/>
</dbReference>
<feature type="domain" description="Rhodanese" evidence="1">
    <location>
        <begin position="25"/>
        <end position="110"/>
    </location>
</feature>
<dbReference type="AlphaFoldDB" id="A0A142EQ26"/>
<organism evidence="2 3">
    <name type="scientific">Algoriphagus sanaruensis</name>
    <dbReference type="NCBI Taxonomy" id="1727163"/>
    <lineage>
        <taxon>Bacteria</taxon>
        <taxon>Pseudomonadati</taxon>
        <taxon>Bacteroidota</taxon>
        <taxon>Cytophagia</taxon>
        <taxon>Cytophagales</taxon>
        <taxon>Cyclobacteriaceae</taxon>
        <taxon>Algoriphagus</taxon>
    </lineage>
</organism>
<dbReference type="Gene3D" id="3.40.250.10">
    <property type="entry name" value="Rhodanese-like domain"/>
    <property type="match status" value="1"/>
</dbReference>
<dbReference type="CDD" id="cd00158">
    <property type="entry name" value="RHOD"/>
    <property type="match status" value="1"/>
</dbReference>
<dbReference type="InterPro" id="IPR050229">
    <property type="entry name" value="GlpE_sulfurtransferase"/>
</dbReference>
<dbReference type="EMBL" id="CP012836">
    <property type="protein sequence ID" value="AMQ57231.1"/>
    <property type="molecule type" value="Genomic_DNA"/>
</dbReference>
<dbReference type="KEGG" id="alm:AO498_12355"/>
<dbReference type="STRING" id="1727163.AO498_12355"/>
<evidence type="ECO:0000259" key="1">
    <source>
        <dbReference type="PROSITE" id="PS50206"/>
    </source>
</evidence>
<name>A0A142EQ26_9BACT</name>
<keyword evidence="3" id="KW-1185">Reference proteome</keyword>
<proteinExistence type="predicted"/>
<dbReference type="PATRIC" id="fig|1727163.4.peg.2583"/>
<dbReference type="Proteomes" id="UP000073816">
    <property type="component" value="Chromosome"/>
</dbReference>
<dbReference type="PROSITE" id="PS50206">
    <property type="entry name" value="RHODANESE_3"/>
    <property type="match status" value="1"/>
</dbReference>
<dbReference type="PANTHER" id="PTHR43031">
    <property type="entry name" value="FAD-DEPENDENT OXIDOREDUCTASE"/>
    <property type="match status" value="1"/>
</dbReference>
<accession>A0A142EQ26</accession>
<dbReference type="InterPro" id="IPR036873">
    <property type="entry name" value="Rhodanese-like_dom_sf"/>
</dbReference>
<dbReference type="PANTHER" id="PTHR43031:SF16">
    <property type="entry name" value="OXIDOREDUCTASE"/>
    <property type="match status" value="1"/>
</dbReference>
<dbReference type="InterPro" id="IPR001763">
    <property type="entry name" value="Rhodanese-like_dom"/>
</dbReference>
<protein>
    <submittedName>
        <fullName evidence="2">Rhodanese</fullName>
    </submittedName>
</protein>
<evidence type="ECO:0000313" key="3">
    <source>
        <dbReference type="Proteomes" id="UP000073816"/>
    </source>
</evidence>
<sequence>MFNFFNTQPKNYEDIPAGPFHDLSLQPDTVILDVRTAGEFAGGKIRGARNLDIMSPTFYSQVKNLPKDKTYLVYCRSGNRSGQACEIMADLGFEKLKNLAGGIMRWPFETV</sequence>
<dbReference type="OrthoDB" id="9808735at2"/>
<reference evidence="2 3" key="2">
    <citation type="journal article" date="2016" name="Genome Announc.">
        <title>Complete Genome Sequence of Algoriphagus sp. Strain M8-2, Isolated from a Brackish Lake.</title>
        <authorList>
            <person name="Muraguchi Y."/>
            <person name="Kushimoto K."/>
            <person name="Ohtsubo Y."/>
            <person name="Suzuki T."/>
            <person name="Dohra H."/>
            <person name="Kimbara K."/>
            <person name="Shintani M."/>
        </authorList>
    </citation>
    <scope>NUCLEOTIDE SEQUENCE [LARGE SCALE GENOMIC DNA]</scope>
    <source>
        <strain evidence="2 3">M8-2</strain>
    </source>
</reference>
<gene>
    <name evidence="2" type="ORF">AO498_12355</name>
</gene>